<dbReference type="PANTHER" id="PTHR11439">
    <property type="entry name" value="GAG-POL-RELATED RETROTRANSPOSON"/>
    <property type="match status" value="1"/>
</dbReference>
<organism evidence="2 3">
    <name type="scientific">Paspalum notatum var. saurae</name>
    <dbReference type="NCBI Taxonomy" id="547442"/>
    <lineage>
        <taxon>Eukaryota</taxon>
        <taxon>Viridiplantae</taxon>
        <taxon>Streptophyta</taxon>
        <taxon>Embryophyta</taxon>
        <taxon>Tracheophyta</taxon>
        <taxon>Spermatophyta</taxon>
        <taxon>Magnoliopsida</taxon>
        <taxon>Liliopsida</taxon>
        <taxon>Poales</taxon>
        <taxon>Poaceae</taxon>
        <taxon>PACMAD clade</taxon>
        <taxon>Panicoideae</taxon>
        <taxon>Andropogonodae</taxon>
        <taxon>Paspaleae</taxon>
        <taxon>Paspalinae</taxon>
        <taxon>Paspalum</taxon>
    </lineage>
</organism>
<gene>
    <name evidence="2" type="ORF">U9M48_040011</name>
</gene>
<keyword evidence="3" id="KW-1185">Reference proteome</keyword>
<accession>A0AAQ3XBY1</accession>
<dbReference type="InterPro" id="IPR043502">
    <property type="entry name" value="DNA/RNA_pol_sf"/>
</dbReference>
<name>A0AAQ3XBY1_PASNO</name>
<feature type="domain" description="Reverse transcriptase Ty1/copia-type" evidence="1">
    <location>
        <begin position="11"/>
        <end position="253"/>
    </location>
</feature>
<sequence length="500" mass="55590">MQHEFDALQANRTWRLVPRPPGAHLVTGKWVFKHKLNPNGSLERYKARWVVRGFTQRPCVDFGETFTPVVKPATIRTILTIIASNRWPVRQLDVSNAFLHGHLHEQVFCQQPVGFVDSAQSDAVCLLSKSLYGLRQAPRAWFTRFTSFITTIGFVATRSDSSLFVLRHGKDLAYLLLYVDDMVLTVSSDELLHNIIARLRSEFAVKDMGPLRFFLGIEVQRTKDGFFLSQGKYAEDLLERAGTSNCKPLATPVDAKTKLSATDGPSVSDASSYRSMAGALQYLTMTRPDIAHAVQQACLHMHDPRECHLALVKRILRYVRGTTGHGLHLYGATSPSITAYSDADWAGCPDTRRSTSGYCVFLGNALVSWSSKRQPTVSRSSAEAEYRAVANATAECIWLRQLLTKLYCTVEKATVAYCDNVSAVYMSKNPVHHRRTKHIELDIHFVRERVAIGDLRVLHVPTGQQLADVMTKGLPTAAFTEFRTSLCVGPSNAETAGGGS</sequence>
<evidence type="ECO:0000259" key="1">
    <source>
        <dbReference type="Pfam" id="PF07727"/>
    </source>
</evidence>
<evidence type="ECO:0000313" key="2">
    <source>
        <dbReference type="EMBL" id="WVZ94071.1"/>
    </source>
</evidence>
<dbReference type="Pfam" id="PF07727">
    <property type="entry name" value="RVT_2"/>
    <property type="match status" value="1"/>
</dbReference>
<dbReference type="AlphaFoldDB" id="A0AAQ3XBY1"/>
<dbReference type="CDD" id="cd09272">
    <property type="entry name" value="RNase_HI_RT_Ty1"/>
    <property type="match status" value="1"/>
</dbReference>
<dbReference type="SUPFAM" id="SSF56672">
    <property type="entry name" value="DNA/RNA polymerases"/>
    <property type="match status" value="1"/>
</dbReference>
<reference evidence="2 3" key="1">
    <citation type="submission" date="2024-02" db="EMBL/GenBank/DDBJ databases">
        <title>High-quality chromosome-scale genome assembly of Pensacola bahiagrass (Paspalum notatum Flugge var. saurae).</title>
        <authorList>
            <person name="Vega J.M."/>
            <person name="Podio M."/>
            <person name="Orjuela J."/>
            <person name="Siena L.A."/>
            <person name="Pessino S.C."/>
            <person name="Combes M.C."/>
            <person name="Mariac C."/>
            <person name="Albertini E."/>
            <person name="Pupilli F."/>
            <person name="Ortiz J.P.A."/>
            <person name="Leblanc O."/>
        </authorList>
    </citation>
    <scope>NUCLEOTIDE SEQUENCE [LARGE SCALE GENOMIC DNA]</scope>
    <source>
        <strain evidence="2">R1</strain>
        <tissue evidence="2">Leaf</tissue>
    </source>
</reference>
<dbReference type="InterPro" id="IPR013103">
    <property type="entry name" value="RVT_2"/>
</dbReference>
<dbReference type="PANTHER" id="PTHR11439:SF524">
    <property type="entry name" value="RNA-DIRECTED DNA POLYMERASE, PROTEIN KINASE RLK-PELLE-DLSV FAMILY"/>
    <property type="match status" value="1"/>
</dbReference>
<proteinExistence type="predicted"/>
<protein>
    <recommendedName>
        <fullName evidence="1">Reverse transcriptase Ty1/copia-type domain-containing protein</fullName>
    </recommendedName>
</protein>
<evidence type="ECO:0000313" key="3">
    <source>
        <dbReference type="Proteomes" id="UP001341281"/>
    </source>
</evidence>
<dbReference type="Proteomes" id="UP001341281">
    <property type="component" value="Chromosome 09"/>
</dbReference>
<dbReference type="EMBL" id="CP144753">
    <property type="protein sequence ID" value="WVZ94071.1"/>
    <property type="molecule type" value="Genomic_DNA"/>
</dbReference>